<dbReference type="VEuPathDB" id="FungiDB:AeMF1_006789"/>
<dbReference type="Gene3D" id="3.90.1590.10">
    <property type="entry name" value="glutathione-dependent formaldehyde- activating enzyme (gfa)"/>
    <property type="match status" value="1"/>
</dbReference>
<accession>A0A6G0WIE2</accession>
<feature type="transmembrane region" description="Helical" evidence="1">
    <location>
        <begin position="21"/>
        <end position="40"/>
    </location>
</feature>
<proteinExistence type="predicted"/>
<evidence type="ECO:0008006" key="4">
    <source>
        <dbReference type="Google" id="ProtNLM"/>
    </source>
</evidence>
<dbReference type="SUPFAM" id="SSF51316">
    <property type="entry name" value="Mss4-like"/>
    <property type="match status" value="1"/>
</dbReference>
<dbReference type="AlphaFoldDB" id="A0A6G0WIE2"/>
<dbReference type="InterPro" id="IPR011057">
    <property type="entry name" value="Mss4-like_sf"/>
</dbReference>
<reference evidence="2 3" key="1">
    <citation type="submission" date="2019-07" db="EMBL/GenBank/DDBJ databases">
        <title>Genomics analysis of Aphanomyces spp. identifies a new class of oomycete effector associated with host adaptation.</title>
        <authorList>
            <person name="Gaulin E."/>
        </authorList>
    </citation>
    <scope>NUCLEOTIDE SEQUENCE [LARGE SCALE GENOMIC DNA]</scope>
    <source>
        <strain evidence="2 3">ATCC 201684</strain>
    </source>
</reference>
<dbReference type="EMBL" id="VJMJ01000204">
    <property type="protein sequence ID" value="KAF0726963.1"/>
    <property type="molecule type" value="Genomic_DNA"/>
</dbReference>
<keyword evidence="1" id="KW-0472">Membrane</keyword>
<evidence type="ECO:0000313" key="2">
    <source>
        <dbReference type="EMBL" id="KAF0726963.1"/>
    </source>
</evidence>
<evidence type="ECO:0000313" key="3">
    <source>
        <dbReference type="Proteomes" id="UP000481153"/>
    </source>
</evidence>
<protein>
    <recommendedName>
        <fullName evidence="4">CENP-V/GFA domain-containing protein</fullName>
    </recommendedName>
</protein>
<dbReference type="Pfam" id="PF19648">
    <property type="entry name" value="DUF6151"/>
    <property type="match status" value="1"/>
</dbReference>
<sequence>MVEFMDMEMTGIFQVDMLTQIVVGTSVGILGLVSFALMTISSPAVNTDIGCACGQIKGKLAGTSVLHMVCYCDDCQDLDARLRAKYPNLAPALNAKGGTTVIAAFPSEVTITEGADKLTQVKLMEHTATRRVYASCCGTHMFNATKKSIPFIGIAGSAFRDKNANLGEPQVHIQTKFATSPVPGGFESSSLTFKLKLILRMVLNGSKKNPHPIDTSQPAKVL</sequence>
<keyword evidence="3" id="KW-1185">Reference proteome</keyword>
<dbReference type="InterPro" id="IPR046149">
    <property type="entry name" value="DUF6151"/>
</dbReference>
<keyword evidence="1" id="KW-0812">Transmembrane</keyword>
<keyword evidence="1" id="KW-1133">Transmembrane helix</keyword>
<name>A0A6G0WIE2_9STRA</name>
<evidence type="ECO:0000256" key="1">
    <source>
        <dbReference type="SAM" id="Phobius"/>
    </source>
</evidence>
<gene>
    <name evidence="2" type="ORF">Ae201684_014953</name>
</gene>
<dbReference type="Proteomes" id="UP000481153">
    <property type="component" value="Unassembled WGS sequence"/>
</dbReference>
<organism evidence="2 3">
    <name type="scientific">Aphanomyces euteiches</name>
    <dbReference type="NCBI Taxonomy" id="100861"/>
    <lineage>
        <taxon>Eukaryota</taxon>
        <taxon>Sar</taxon>
        <taxon>Stramenopiles</taxon>
        <taxon>Oomycota</taxon>
        <taxon>Saprolegniomycetes</taxon>
        <taxon>Saprolegniales</taxon>
        <taxon>Verrucalvaceae</taxon>
        <taxon>Aphanomyces</taxon>
    </lineage>
</organism>
<comment type="caution">
    <text evidence="2">The sequence shown here is derived from an EMBL/GenBank/DDBJ whole genome shotgun (WGS) entry which is preliminary data.</text>
</comment>